<dbReference type="Proteomes" id="UP001162483">
    <property type="component" value="Unassembled WGS sequence"/>
</dbReference>
<evidence type="ECO:0000313" key="2">
    <source>
        <dbReference type="Proteomes" id="UP001162483"/>
    </source>
</evidence>
<accession>A0ABN9AGV8</accession>
<dbReference type="EMBL" id="CATNWA010000217">
    <property type="protein sequence ID" value="CAI9534637.1"/>
    <property type="molecule type" value="Genomic_DNA"/>
</dbReference>
<reference evidence="1" key="1">
    <citation type="submission" date="2023-05" db="EMBL/GenBank/DDBJ databases">
        <authorList>
            <person name="Stuckert A."/>
        </authorList>
    </citation>
    <scope>NUCLEOTIDE SEQUENCE</scope>
</reference>
<gene>
    <name evidence="1" type="ORF">SPARVUS_LOCUS663242</name>
</gene>
<protein>
    <submittedName>
        <fullName evidence="1">Uncharacterized protein</fullName>
    </submittedName>
</protein>
<name>A0ABN9AGV8_9NEOB</name>
<comment type="caution">
    <text evidence="1">The sequence shown here is derived from an EMBL/GenBank/DDBJ whole genome shotgun (WGS) entry which is preliminary data.</text>
</comment>
<proteinExistence type="predicted"/>
<evidence type="ECO:0000313" key="1">
    <source>
        <dbReference type="EMBL" id="CAI9534637.1"/>
    </source>
</evidence>
<organism evidence="1 2">
    <name type="scientific">Staurois parvus</name>
    <dbReference type="NCBI Taxonomy" id="386267"/>
    <lineage>
        <taxon>Eukaryota</taxon>
        <taxon>Metazoa</taxon>
        <taxon>Chordata</taxon>
        <taxon>Craniata</taxon>
        <taxon>Vertebrata</taxon>
        <taxon>Euteleostomi</taxon>
        <taxon>Amphibia</taxon>
        <taxon>Batrachia</taxon>
        <taxon>Anura</taxon>
        <taxon>Neobatrachia</taxon>
        <taxon>Ranoidea</taxon>
        <taxon>Ranidae</taxon>
        <taxon>Staurois</taxon>
    </lineage>
</organism>
<keyword evidence="2" id="KW-1185">Reference proteome</keyword>
<sequence length="43" mass="4980">MSNLQIYFWMQVDGSSCVTLESVGVLWTQRPKPEVLVVLLIWL</sequence>